<keyword evidence="4" id="KW-1185">Reference proteome</keyword>
<dbReference type="EMBL" id="JARJCN010000142">
    <property type="protein sequence ID" value="KAJ7068970.1"/>
    <property type="molecule type" value="Genomic_DNA"/>
</dbReference>
<feature type="compositionally biased region" description="Polar residues" evidence="1">
    <location>
        <begin position="313"/>
        <end position="325"/>
    </location>
</feature>
<reference evidence="3" key="1">
    <citation type="submission" date="2023-03" db="EMBL/GenBank/DDBJ databases">
        <title>Massive genome expansion in bonnet fungi (Mycena s.s.) driven by repeated elements and novel gene families across ecological guilds.</title>
        <authorList>
            <consortium name="Lawrence Berkeley National Laboratory"/>
            <person name="Harder C.B."/>
            <person name="Miyauchi S."/>
            <person name="Viragh M."/>
            <person name="Kuo A."/>
            <person name="Thoen E."/>
            <person name="Andreopoulos B."/>
            <person name="Lu D."/>
            <person name="Skrede I."/>
            <person name="Drula E."/>
            <person name="Henrissat B."/>
            <person name="Morin E."/>
            <person name="Kohler A."/>
            <person name="Barry K."/>
            <person name="LaButti K."/>
            <person name="Morin E."/>
            <person name="Salamov A."/>
            <person name="Lipzen A."/>
            <person name="Mereny Z."/>
            <person name="Hegedus B."/>
            <person name="Baldrian P."/>
            <person name="Stursova M."/>
            <person name="Weitz H."/>
            <person name="Taylor A."/>
            <person name="Grigoriev I.V."/>
            <person name="Nagy L.G."/>
            <person name="Martin F."/>
            <person name="Kauserud H."/>
        </authorList>
    </citation>
    <scope>NUCLEOTIDE SEQUENCE</scope>
    <source>
        <strain evidence="3">CBHHK173m</strain>
    </source>
</reference>
<evidence type="ECO:0000313" key="3">
    <source>
        <dbReference type="EMBL" id="KAJ7068970.1"/>
    </source>
</evidence>
<feature type="region of interest" description="Disordered" evidence="1">
    <location>
        <begin position="1024"/>
        <end position="1056"/>
    </location>
</feature>
<feature type="region of interest" description="Disordered" evidence="1">
    <location>
        <begin position="799"/>
        <end position="864"/>
    </location>
</feature>
<comment type="caution">
    <text evidence="3">The sequence shown here is derived from an EMBL/GenBank/DDBJ whole genome shotgun (WGS) entry which is preliminary data.</text>
</comment>
<feature type="signal peptide" evidence="2">
    <location>
        <begin position="1"/>
        <end position="20"/>
    </location>
</feature>
<dbReference type="AlphaFoldDB" id="A0AAD6TN97"/>
<feature type="compositionally biased region" description="Low complexity" evidence="1">
    <location>
        <begin position="1024"/>
        <end position="1037"/>
    </location>
</feature>
<feature type="region of interest" description="Disordered" evidence="1">
    <location>
        <begin position="1072"/>
        <end position="1107"/>
    </location>
</feature>
<accession>A0AAD6TN97</accession>
<name>A0AAD6TN97_9AGAR</name>
<feature type="region of interest" description="Disordered" evidence="1">
    <location>
        <begin position="614"/>
        <end position="697"/>
    </location>
</feature>
<keyword evidence="2" id="KW-0732">Signal</keyword>
<evidence type="ECO:0000256" key="1">
    <source>
        <dbReference type="SAM" id="MobiDB-lite"/>
    </source>
</evidence>
<sequence>MVGWLEALWTLNRMLRLLRGLMDLWASMIEKLAGLASQREEPIQEGPTYKGQGSGHREASLHHPAALLRMNNLAELPPSHALPHVGTAELHAADCVPPLNLTQYLSRRAFNEPPATALTLDTANPIAAIDGGALRVWLQHEEDRAPEIAPTFAAAPHSKYFGSEVLPDGQRVHHHAAYNVLRVLKNMENKQAFTIAGHEFVTTLEVPPPGVVWSREVPYPTDEELRREMMRLTPNDPPADGCSGFPTHATKEAPPMPTLKERLDAQQVRVVKHKPSSRTDCWGVQKSQWGERPAQDDTGSQTSYDSLPELVTRSPSPTLEQSSPAEDSCGSPPRLPTTRQTNDAFAQVEALTRDIEQRAMKVLRLDGSEEARHDIKGEQAMESGLGICTMCLGPEHELAKCPQILADSGASLSLASLTGGGPSMFYFLDELLLDPELIPPAVVAQQRPEVQQFLRTALAPTLDALVLLPSSEAGRYAELMRVALQFQTMYHDLEAKLDEVQRGASRLASRELMRDLEEAAIIFREAGGHVDADARTASAAARKSVSTSACAQLGVSTASTALTQAALATHTERLATPVFDFVYGHPVDRDNWTSSTSSVSTPSEVEISLYDPFQRPAESSGERSSPDTTEWVLDQRSGSDRGSEPPRSITDASEASDSNSLEDFGARSSQGPQATTGEAGAGTLHHNRNGTLRGQYRDVTEAERDAILAQWIEDGHDHMDKHVTEEDWVCGGPLRFVLAVLHERLGEFLDYPAMEADGLARLSALADAASEEESVAGNDEEIRALPLFQASAIESAMSEDREAALKQRQACRKSSMRTDRPGAMDDPEPDADTGSKRKAPSDEQQGQYQEGPRKRPRKFHGDSLRKVIVNREARKAAGLLDENHVRLFAGVRLGLKEAGRRLEDLAWHKYGISKVWEWLPDIETARANSRSSNGLQRHFPDEFLRHPLLFDTECAKLQAIHEAFHERGRYVLSTLLYDALTLRFKDEYATSHLLNAGYLDSRYPADQFNYYQLLPPPRRANYYTYTSEDDTSSSSSDWNPYDFDLQYPDDASENEPPVVVSLGQITIAIDNSEASDPAPPYDDPSVGTAPAARTSPVSPTGGDTGANIEVADDTRFSAGDISVATRNAPFPGARLAALNETSADAHRQHKSSDGSRPVLAIRPIGGWDRSGASFDDHGEIGIAF</sequence>
<feature type="chain" id="PRO_5042196239" evidence="2">
    <location>
        <begin position="21"/>
        <end position="1184"/>
    </location>
</feature>
<evidence type="ECO:0000313" key="4">
    <source>
        <dbReference type="Proteomes" id="UP001222325"/>
    </source>
</evidence>
<dbReference type="Proteomes" id="UP001222325">
    <property type="component" value="Unassembled WGS sequence"/>
</dbReference>
<evidence type="ECO:0000256" key="2">
    <source>
        <dbReference type="SAM" id="SignalP"/>
    </source>
</evidence>
<gene>
    <name evidence="3" type="ORF">B0H15DRAFT_807332</name>
</gene>
<proteinExistence type="predicted"/>
<feature type="region of interest" description="Disordered" evidence="1">
    <location>
        <begin position="235"/>
        <end position="340"/>
    </location>
</feature>
<organism evidence="3 4">
    <name type="scientific">Mycena belliarum</name>
    <dbReference type="NCBI Taxonomy" id="1033014"/>
    <lineage>
        <taxon>Eukaryota</taxon>
        <taxon>Fungi</taxon>
        <taxon>Dikarya</taxon>
        <taxon>Basidiomycota</taxon>
        <taxon>Agaricomycotina</taxon>
        <taxon>Agaricomycetes</taxon>
        <taxon>Agaricomycetidae</taxon>
        <taxon>Agaricales</taxon>
        <taxon>Marasmiineae</taxon>
        <taxon>Mycenaceae</taxon>
        <taxon>Mycena</taxon>
    </lineage>
</organism>
<protein>
    <submittedName>
        <fullName evidence="3">Uncharacterized protein</fullName>
    </submittedName>
</protein>
<feature type="compositionally biased region" description="Polar residues" evidence="1">
    <location>
        <begin position="650"/>
        <end position="676"/>
    </location>
</feature>